<evidence type="ECO:0000256" key="8">
    <source>
        <dbReference type="SAM" id="MobiDB-lite"/>
    </source>
</evidence>
<feature type="compositionally biased region" description="Polar residues" evidence="8">
    <location>
        <begin position="1"/>
        <end position="33"/>
    </location>
</feature>
<dbReference type="Proteomes" id="UP000054408">
    <property type="component" value="Unassembled WGS sequence"/>
</dbReference>
<comment type="similarity">
    <text evidence="1">Belongs to the NAD kinase family.</text>
</comment>
<proteinExistence type="inferred from homology"/>
<dbReference type="GeneID" id="25561072"/>
<dbReference type="Pfam" id="PF01513">
    <property type="entry name" value="NAD_kinase"/>
    <property type="match status" value="1"/>
</dbReference>
<keyword evidence="10" id="KW-1185">Reference proteome</keyword>
<dbReference type="Gene3D" id="2.60.200.30">
    <property type="entry name" value="Probable inorganic polyphosphate/atp-NAD kinase, domain 2"/>
    <property type="match status" value="1"/>
</dbReference>
<reference evidence="9 10" key="1">
    <citation type="submission" date="2010-05" db="EMBL/GenBank/DDBJ databases">
        <title>The Genome Sequence of Thecamonas trahens ATCC 50062.</title>
        <authorList>
            <consortium name="The Broad Institute Genome Sequencing Platform"/>
            <person name="Russ C."/>
            <person name="Cuomo C."/>
            <person name="Shea T."/>
            <person name="Young S.K."/>
            <person name="Zeng Q."/>
            <person name="Koehrsen M."/>
            <person name="Haas B."/>
            <person name="Borodovsky M."/>
            <person name="Guigo R."/>
            <person name="Alvarado L."/>
            <person name="Berlin A."/>
            <person name="Bochicchio J."/>
            <person name="Borenstein D."/>
            <person name="Chapman S."/>
            <person name="Chen Z."/>
            <person name="Freedman E."/>
            <person name="Gellesch M."/>
            <person name="Goldberg J."/>
            <person name="Griggs A."/>
            <person name="Gujja S."/>
            <person name="Heilman E."/>
            <person name="Heiman D."/>
            <person name="Hepburn T."/>
            <person name="Howarth C."/>
            <person name="Jen D."/>
            <person name="Larson L."/>
            <person name="Mehta T."/>
            <person name="Park D."/>
            <person name="Pearson M."/>
            <person name="Roberts A."/>
            <person name="Saif S."/>
            <person name="Shenoy N."/>
            <person name="Sisk P."/>
            <person name="Stolte C."/>
            <person name="Sykes S."/>
            <person name="Thomson T."/>
            <person name="Walk T."/>
            <person name="White J."/>
            <person name="Yandava C."/>
            <person name="Burger G."/>
            <person name="Gray M.W."/>
            <person name="Holland P.W.H."/>
            <person name="King N."/>
            <person name="Lang F.B.F."/>
            <person name="Roger A.J."/>
            <person name="Ruiz-Trillo I."/>
            <person name="Lander E."/>
            <person name="Nusbaum C."/>
        </authorList>
    </citation>
    <scope>NUCLEOTIDE SEQUENCE [LARGE SCALE GENOMIC DNA]</scope>
    <source>
        <strain evidence="9 10">ATCC 50062</strain>
    </source>
</reference>
<dbReference type="InterPro" id="IPR002504">
    <property type="entry name" value="NADK"/>
</dbReference>
<evidence type="ECO:0000256" key="5">
    <source>
        <dbReference type="ARBA" id="ARBA00022840"/>
    </source>
</evidence>
<dbReference type="InterPro" id="IPR017437">
    <property type="entry name" value="ATP-NAD_kinase_PpnK-typ_C"/>
</dbReference>
<dbReference type="GO" id="GO:0019674">
    <property type="term" value="P:NAD+ metabolic process"/>
    <property type="evidence" value="ECO:0007669"/>
    <property type="project" value="InterPro"/>
</dbReference>
<dbReference type="RefSeq" id="XP_013761924.1">
    <property type="nucleotide sequence ID" value="XM_013906470.1"/>
</dbReference>
<dbReference type="OrthoDB" id="24581at2759"/>
<dbReference type="InterPro" id="IPR017438">
    <property type="entry name" value="ATP-NAD_kinase_N"/>
</dbReference>
<protein>
    <submittedName>
        <fullName evidence="9">NAD kinase 1</fullName>
    </submittedName>
</protein>
<dbReference type="Pfam" id="PF20143">
    <property type="entry name" value="NAD_kinase_C"/>
    <property type="match status" value="1"/>
</dbReference>
<feature type="compositionally biased region" description="Low complexity" evidence="8">
    <location>
        <begin position="410"/>
        <end position="433"/>
    </location>
</feature>
<keyword evidence="7" id="KW-0520">NAD</keyword>
<accession>A0A0L0DMS9</accession>
<dbReference type="AlphaFoldDB" id="A0A0L0DMS9"/>
<name>A0A0L0DMS9_THETB</name>
<dbReference type="HAMAP" id="MF_00361">
    <property type="entry name" value="NAD_kinase"/>
    <property type="match status" value="1"/>
</dbReference>
<dbReference type="GO" id="GO:0005524">
    <property type="term" value="F:ATP binding"/>
    <property type="evidence" value="ECO:0007669"/>
    <property type="project" value="UniProtKB-KW"/>
</dbReference>
<dbReference type="PANTHER" id="PTHR20275">
    <property type="entry name" value="NAD KINASE"/>
    <property type="match status" value="1"/>
</dbReference>
<evidence type="ECO:0000313" key="9">
    <source>
        <dbReference type="EMBL" id="KNC53607.1"/>
    </source>
</evidence>
<dbReference type="OMA" id="CVYLMEA"/>
<keyword evidence="6" id="KW-0521">NADP</keyword>
<dbReference type="GO" id="GO:0006741">
    <property type="term" value="P:NADP+ biosynthetic process"/>
    <property type="evidence" value="ECO:0007669"/>
    <property type="project" value="InterPro"/>
</dbReference>
<dbReference type="InterPro" id="IPR016064">
    <property type="entry name" value="NAD/diacylglycerol_kinase_sf"/>
</dbReference>
<feature type="region of interest" description="Disordered" evidence="8">
    <location>
        <begin position="379"/>
        <end position="456"/>
    </location>
</feature>
<dbReference type="SUPFAM" id="SSF111331">
    <property type="entry name" value="NAD kinase/diacylglycerol kinase-like"/>
    <property type="match status" value="1"/>
</dbReference>
<keyword evidence="5" id="KW-0067">ATP-binding</keyword>
<gene>
    <name evidence="9" type="ORF">AMSG_01317</name>
</gene>
<evidence type="ECO:0000256" key="1">
    <source>
        <dbReference type="ARBA" id="ARBA00010995"/>
    </source>
</evidence>
<evidence type="ECO:0000256" key="2">
    <source>
        <dbReference type="ARBA" id="ARBA00022679"/>
    </source>
</evidence>
<feature type="non-terminal residue" evidence="9">
    <location>
        <position position="1"/>
    </location>
</feature>
<keyword evidence="2" id="KW-0808">Transferase</keyword>
<dbReference type="STRING" id="461836.A0A0L0DMS9"/>
<dbReference type="eggNOG" id="KOG2178">
    <property type="taxonomic scope" value="Eukaryota"/>
</dbReference>
<feature type="compositionally biased region" description="Basic residues" evidence="8">
    <location>
        <begin position="396"/>
        <end position="409"/>
    </location>
</feature>
<dbReference type="FunFam" id="2.60.200.30:FF:000009">
    <property type="entry name" value="Poly(P)/ATP NAD kinase"/>
    <property type="match status" value="1"/>
</dbReference>
<evidence type="ECO:0000313" key="10">
    <source>
        <dbReference type="Proteomes" id="UP000054408"/>
    </source>
</evidence>
<dbReference type="EMBL" id="GL349437">
    <property type="protein sequence ID" value="KNC53607.1"/>
    <property type="molecule type" value="Genomic_DNA"/>
</dbReference>
<dbReference type="GO" id="GO:0003951">
    <property type="term" value="F:NAD+ kinase activity"/>
    <property type="evidence" value="ECO:0007669"/>
    <property type="project" value="InterPro"/>
</dbReference>
<sequence>MMRTQSLSAVSSKPRPSSLLSVHSRQVSDSQLPISPRSKAGLRLTRFSGSQQNNVKVDVVPDAQIETAELLSKVRMAWETTPLSVFVVKKWQSPEVSLRAEQLIRILINKYRLTVYVEPVVKSSDYSDWDGVHALPAEGVDVATIVDFVVCLGGDGTLLHSTTFFYKSVPPILSFALGSLGFLTPFSFQRAEKVLNKVLEGGFFLTLRSRLVCSIIEGFALDEHDERKPLAQFQILNDMVVDRGPAASLASLDIFCDHDFITNVQADGIIVATATGSTAYSMSAGGSIVHPGVPCILLTPICPHSVSFRPVALPYSSTIRIRVADNARNTAWASFDGRSRTELLHGQTLQCSVSPWSVPTISKVSETADWLVSLRRNMHWNKRTSQKPMGPVKSSRTQKSKRRAARRHTTSLLSTSPLSTSPPSTSANAYSATFDDDAASDARPHGDGASDNTGPQ</sequence>
<keyword evidence="4 9" id="KW-0418">Kinase</keyword>
<evidence type="ECO:0000256" key="3">
    <source>
        <dbReference type="ARBA" id="ARBA00022741"/>
    </source>
</evidence>
<dbReference type="PANTHER" id="PTHR20275:SF0">
    <property type="entry name" value="NAD KINASE"/>
    <property type="match status" value="1"/>
</dbReference>
<organism evidence="9 10">
    <name type="scientific">Thecamonas trahens ATCC 50062</name>
    <dbReference type="NCBI Taxonomy" id="461836"/>
    <lineage>
        <taxon>Eukaryota</taxon>
        <taxon>Apusozoa</taxon>
        <taxon>Apusomonadida</taxon>
        <taxon>Apusomonadidae</taxon>
        <taxon>Thecamonas</taxon>
    </lineage>
</organism>
<evidence type="ECO:0000256" key="6">
    <source>
        <dbReference type="ARBA" id="ARBA00022857"/>
    </source>
</evidence>
<dbReference type="Gene3D" id="3.40.50.10330">
    <property type="entry name" value="Probable inorganic polyphosphate/atp-NAD kinase, domain 1"/>
    <property type="match status" value="1"/>
</dbReference>
<evidence type="ECO:0000256" key="7">
    <source>
        <dbReference type="ARBA" id="ARBA00023027"/>
    </source>
</evidence>
<evidence type="ECO:0000256" key="4">
    <source>
        <dbReference type="ARBA" id="ARBA00022777"/>
    </source>
</evidence>
<feature type="region of interest" description="Disordered" evidence="8">
    <location>
        <begin position="1"/>
        <end position="35"/>
    </location>
</feature>
<keyword evidence="3" id="KW-0547">Nucleotide-binding</keyword>